<dbReference type="InterPro" id="IPR036179">
    <property type="entry name" value="Ig-like_dom_sf"/>
</dbReference>
<dbReference type="Pfam" id="PF10420">
    <property type="entry name" value="IL12p40_C"/>
    <property type="match status" value="1"/>
</dbReference>
<evidence type="ECO:0000256" key="3">
    <source>
        <dbReference type="ARBA" id="ARBA00023180"/>
    </source>
</evidence>
<dbReference type="Gene3D" id="2.60.40.10">
    <property type="entry name" value="Immunoglobulins"/>
    <property type="match status" value="2"/>
</dbReference>
<dbReference type="EMBL" id="LC146394">
    <property type="protein sequence ID" value="BAV78783.1"/>
    <property type="molecule type" value="mRNA"/>
</dbReference>
<dbReference type="PROSITE" id="PS50853">
    <property type="entry name" value="FN3"/>
    <property type="match status" value="1"/>
</dbReference>
<keyword evidence="5" id="KW-0202">Cytokine</keyword>
<proteinExistence type="evidence at transcript level"/>
<dbReference type="InterPro" id="IPR050676">
    <property type="entry name" value="IL-12"/>
</dbReference>
<dbReference type="PRINTS" id="PR01928">
    <property type="entry name" value="INTRLEUKN12B"/>
</dbReference>
<keyword evidence="1 5" id="KW-0732">Signal</keyword>
<dbReference type="InterPro" id="IPR007110">
    <property type="entry name" value="Ig-like_dom"/>
</dbReference>
<keyword evidence="4 5" id="KW-0393">Immunoglobulin domain</keyword>
<dbReference type="AlphaFoldDB" id="A0A1E1G7Q1"/>
<dbReference type="InterPro" id="IPR013783">
    <property type="entry name" value="Ig-like_fold"/>
</dbReference>
<protein>
    <recommendedName>
        <fullName evidence="5">Interleukin-12 subunit beta</fullName>
        <shortName evidence="5">IL-12B</shortName>
    </recommendedName>
    <alternativeName>
        <fullName evidence="5">Cytotoxic lymphocyte maturation factor 40 kDa subunit</fullName>
    </alternativeName>
    <alternativeName>
        <fullName evidence="5">IL-12 subunit p40</fullName>
    </alternativeName>
</protein>
<dbReference type="InterPro" id="IPR015528">
    <property type="entry name" value="IL-12_beta"/>
</dbReference>
<dbReference type="PIRSF" id="PIRSF038007">
    <property type="entry name" value="IL_12_beta"/>
    <property type="match status" value="1"/>
</dbReference>
<sequence>MSSLLLIVMYAALCGANTDSQQENIETLMDNVLVLRVPYGQGSMVYVPLTCGEAYQNQPVTWKKNGMELNPPLQGNQIKVLVEEMNGGNYTCHLSPNGEYLNHTVILVQLDPDNRTVILEEKSPEEGHIHCSASNYKGAFDCAWTRTQSRSNAAVLLVKAERHLEKIPCELNADGSGVHCDYASCPYGEEQQRISLTVYIHSYSRLESYTKVFYLREIVRPEKLSHLRISEGKVFSWSYPDTWETPVTYYGLQFQVKLVNHGHSCNSDEHIMQHSITEDTKYEVTVKAKKYVFCVRAQDRHTRGPWSHWSQCTVNKQDVRC</sequence>
<feature type="chain" id="PRO_5009362619" description="Interleukin-12 subunit beta" evidence="5">
    <location>
        <begin position="17"/>
        <end position="321"/>
    </location>
</feature>
<evidence type="ECO:0000256" key="5">
    <source>
        <dbReference type="RuleBase" id="RU281113"/>
    </source>
</evidence>
<organism evidence="8">
    <name type="scientific">Seriola quinqueradiata</name>
    <name type="common">Five-ray yellowtail</name>
    <dbReference type="NCBI Taxonomy" id="8161"/>
    <lineage>
        <taxon>Eukaryota</taxon>
        <taxon>Metazoa</taxon>
        <taxon>Chordata</taxon>
        <taxon>Craniata</taxon>
        <taxon>Vertebrata</taxon>
        <taxon>Euteleostomi</taxon>
        <taxon>Actinopterygii</taxon>
        <taxon>Neopterygii</taxon>
        <taxon>Teleostei</taxon>
        <taxon>Neoteleostei</taxon>
        <taxon>Acanthomorphata</taxon>
        <taxon>Carangaria</taxon>
        <taxon>Carangiformes</taxon>
        <taxon>Carangidae</taxon>
        <taxon>Seriola</taxon>
    </lineage>
</organism>
<feature type="domain" description="Ig-like" evidence="6">
    <location>
        <begin position="41"/>
        <end position="102"/>
    </location>
</feature>
<dbReference type="InterPro" id="IPR036116">
    <property type="entry name" value="FN3_sf"/>
</dbReference>
<dbReference type="InterPro" id="IPR019482">
    <property type="entry name" value="IL-12_beta_cen-dom"/>
</dbReference>
<dbReference type="PANTHER" id="PTHR48485:SF4">
    <property type="entry name" value="INTERLEUKIN-12 SUBUNIT BETA"/>
    <property type="match status" value="1"/>
</dbReference>
<comment type="subcellular location">
    <subcellularLocation>
        <location evidence="5">Secreted</location>
    </subcellularLocation>
</comment>
<evidence type="ECO:0000259" key="7">
    <source>
        <dbReference type="PROSITE" id="PS50853"/>
    </source>
</evidence>
<dbReference type="GO" id="GO:0005615">
    <property type="term" value="C:extracellular space"/>
    <property type="evidence" value="ECO:0007669"/>
    <property type="project" value="UniProtKB-KW"/>
</dbReference>
<feature type="signal peptide" evidence="5">
    <location>
        <begin position="1"/>
        <end position="16"/>
    </location>
</feature>
<dbReference type="CDD" id="cd00063">
    <property type="entry name" value="FN3"/>
    <property type="match status" value="1"/>
</dbReference>
<accession>A0A1E1G7Q1</accession>
<evidence type="ECO:0000313" key="8">
    <source>
        <dbReference type="EMBL" id="BAV78783.1"/>
    </source>
</evidence>
<dbReference type="GO" id="GO:0004896">
    <property type="term" value="F:cytokine receptor activity"/>
    <property type="evidence" value="ECO:0007669"/>
    <property type="project" value="UniProtKB-UniRule"/>
</dbReference>
<keyword evidence="3 5" id="KW-0325">Glycoprotein</keyword>
<dbReference type="PANTHER" id="PTHR48485">
    <property type="entry name" value="INTERLEUKIN-12 SUBUNIT BETA-RELATED"/>
    <property type="match status" value="1"/>
</dbReference>
<dbReference type="SUPFAM" id="SSF49265">
    <property type="entry name" value="Fibronectin type III"/>
    <property type="match status" value="2"/>
</dbReference>
<keyword evidence="2" id="KW-1015">Disulfide bond</keyword>
<comment type="subunit">
    <text evidence="5">Heterodimer with IL12A; disulfide-linked. The heterodimer is known as interleukin IL-12.</text>
</comment>
<reference evidence="8" key="1">
    <citation type="submission" date="2016-04" db="EMBL/GenBank/DDBJ databases">
        <title>IL-12 genes in amberjack serial dumerili and Yellowtail Seriola quinqueradiata.</title>
        <authorList>
            <person name="Matsumoto M."/>
            <person name="Araki K."/>
        </authorList>
    </citation>
    <scope>NUCLEOTIDE SEQUENCE</scope>
</reference>
<feature type="domain" description="Fibronectin type-III" evidence="7">
    <location>
        <begin position="220"/>
        <end position="318"/>
    </location>
</feature>
<dbReference type="PROSITE" id="PS50835">
    <property type="entry name" value="IG_LIKE"/>
    <property type="match status" value="1"/>
</dbReference>
<dbReference type="SUPFAM" id="SSF48726">
    <property type="entry name" value="Immunoglobulin"/>
    <property type="match status" value="1"/>
</dbReference>
<dbReference type="InterPro" id="IPR003961">
    <property type="entry name" value="FN3_dom"/>
</dbReference>
<comment type="similarity">
    <text evidence="5">Belongs to the IL-12B family.</text>
</comment>
<dbReference type="GO" id="GO:0005125">
    <property type="term" value="F:cytokine activity"/>
    <property type="evidence" value="ECO:0007669"/>
    <property type="project" value="UniProtKB-KW"/>
</dbReference>
<evidence type="ECO:0000256" key="1">
    <source>
        <dbReference type="ARBA" id="ARBA00022729"/>
    </source>
</evidence>
<evidence type="ECO:0000256" key="2">
    <source>
        <dbReference type="ARBA" id="ARBA00023157"/>
    </source>
</evidence>
<evidence type="ECO:0000259" key="6">
    <source>
        <dbReference type="PROSITE" id="PS50835"/>
    </source>
</evidence>
<evidence type="ECO:0000256" key="4">
    <source>
        <dbReference type="ARBA" id="ARBA00023319"/>
    </source>
</evidence>
<name>A0A1E1G7Q1_SERQU</name>
<keyword evidence="5" id="KW-0964">Secreted</keyword>
<gene>
    <name evidence="8" type="primary">IL-12p40b</name>
    <name evidence="5" type="synonym">IL12B</name>
</gene>